<dbReference type="AlphaFoldDB" id="A0A4R5CZL3"/>
<evidence type="ECO:0000313" key="3">
    <source>
        <dbReference type="Proteomes" id="UP000294597"/>
    </source>
</evidence>
<evidence type="ECO:0000259" key="1">
    <source>
        <dbReference type="Pfam" id="PF00535"/>
    </source>
</evidence>
<dbReference type="EMBL" id="SMFO01000004">
    <property type="protein sequence ID" value="TDE04581.1"/>
    <property type="molecule type" value="Genomic_DNA"/>
</dbReference>
<proteinExistence type="predicted"/>
<dbReference type="PANTHER" id="PTHR22916">
    <property type="entry name" value="GLYCOSYLTRANSFERASE"/>
    <property type="match status" value="1"/>
</dbReference>
<keyword evidence="3" id="KW-1185">Reference proteome</keyword>
<dbReference type="GO" id="GO:0016758">
    <property type="term" value="F:hexosyltransferase activity"/>
    <property type="evidence" value="ECO:0007669"/>
    <property type="project" value="UniProtKB-ARBA"/>
</dbReference>
<feature type="domain" description="Glycosyltransferase 2-like" evidence="1">
    <location>
        <begin position="13"/>
        <end position="138"/>
    </location>
</feature>
<dbReference type="Proteomes" id="UP000294597">
    <property type="component" value="Unassembled WGS sequence"/>
</dbReference>
<dbReference type="RefSeq" id="WP_132110243.1">
    <property type="nucleotide sequence ID" value="NZ_SMFO01000004.1"/>
</dbReference>
<keyword evidence="2" id="KW-0808">Transferase</keyword>
<protein>
    <submittedName>
        <fullName evidence="2">Glycosyltransferase</fullName>
    </submittedName>
</protein>
<dbReference type="InterPro" id="IPR029044">
    <property type="entry name" value="Nucleotide-diphossugar_trans"/>
</dbReference>
<organism evidence="2 3">
    <name type="scientific">Flavobacterium hiemivividum</name>
    <dbReference type="NCBI Taxonomy" id="2541734"/>
    <lineage>
        <taxon>Bacteria</taxon>
        <taxon>Pseudomonadati</taxon>
        <taxon>Bacteroidota</taxon>
        <taxon>Flavobacteriia</taxon>
        <taxon>Flavobacteriales</taxon>
        <taxon>Flavobacteriaceae</taxon>
        <taxon>Flavobacterium</taxon>
    </lineage>
</organism>
<evidence type="ECO:0000313" key="2">
    <source>
        <dbReference type="EMBL" id="TDE04581.1"/>
    </source>
</evidence>
<sequence>MLEDKMEIKPLISIILPVYNGEKYIEEAIESCLSQTYSNIELIIVNDCSTDRTLEICHSYVKKDDRIKLINNDINLKLPVSLNVGHRAAKGDFLTWTSDDNYYKTAALETLINIILEKQVDVAYSDLISIDENGELIGEVNYVGFENIVFGNFVGASFLYKKEVFQRNKGFNEKLYLVEDYDFWLRAMIHSKFYQVNEKLYFYRKHEDSLTHQIKFTKDAKRLWKDNLKKMFANYCVLIEGNENEEIASFLAKRMSYQQIPFDWWVQNHKLISKFKNKLKCNVNFISDNTLIEKAFFNKTIEALRQDVSNNSRFLNALFIIRKYSSVLNGKGIKAMIKHILTII</sequence>
<dbReference type="Gene3D" id="3.90.550.10">
    <property type="entry name" value="Spore Coat Polysaccharide Biosynthesis Protein SpsA, Chain A"/>
    <property type="match status" value="1"/>
</dbReference>
<reference evidence="2 3" key="1">
    <citation type="submission" date="2019-03" db="EMBL/GenBank/DDBJ databases">
        <title>Flavobacterium TSA-D2 sp. nov., isolated from arctic soil.</title>
        <authorList>
            <person name="Chaudhary D.K."/>
        </authorList>
    </citation>
    <scope>NUCLEOTIDE SEQUENCE [LARGE SCALE GENOMIC DNA]</scope>
    <source>
        <strain evidence="2 3">TSA-D2</strain>
    </source>
</reference>
<dbReference type="InterPro" id="IPR001173">
    <property type="entry name" value="Glyco_trans_2-like"/>
</dbReference>
<comment type="caution">
    <text evidence="2">The sequence shown here is derived from an EMBL/GenBank/DDBJ whole genome shotgun (WGS) entry which is preliminary data.</text>
</comment>
<gene>
    <name evidence="2" type="ORF">E0F98_07995</name>
</gene>
<dbReference type="PANTHER" id="PTHR22916:SF56">
    <property type="entry name" value="GLYCOSYL TRANSFERASE"/>
    <property type="match status" value="1"/>
</dbReference>
<name>A0A4R5CZL3_9FLAO</name>
<accession>A0A4R5CZL3</accession>
<dbReference type="Pfam" id="PF00535">
    <property type="entry name" value="Glycos_transf_2"/>
    <property type="match status" value="1"/>
</dbReference>
<dbReference type="SUPFAM" id="SSF53448">
    <property type="entry name" value="Nucleotide-diphospho-sugar transferases"/>
    <property type="match status" value="1"/>
</dbReference>